<evidence type="ECO:0000256" key="3">
    <source>
        <dbReference type="PIRSR" id="PIRSR610905-1"/>
    </source>
</evidence>
<evidence type="ECO:0000313" key="6">
    <source>
        <dbReference type="Proteomes" id="UP000284514"/>
    </source>
</evidence>
<dbReference type="PANTHER" id="PTHR36845:SF1">
    <property type="entry name" value="HYDROLASE, PUTATIVE (AFU_ORTHOLOGUE AFUA_7G05090)-RELATED"/>
    <property type="match status" value="1"/>
</dbReference>
<dbReference type="InterPro" id="IPR052369">
    <property type="entry name" value="UG_Glycosaminoglycan_Hydrolase"/>
</dbReference>
<sequence length="260" mass="30340">MKCADKAKKEEKNAARRRVIPRSINKDGSLAMVHPHDWCSGFFAGSLWQVYAYTHDDYWRQAAISWTWPIEEAKWHRGTHDLGFMMYDSFGKAYELTGERSYLDVVLQSAKTLMTRYSPKVKSIRSWDHNREVWSYPVIIDNMMNLEMLFRATQLTGDSIYWNIAVNHANTTLKNHFRTDYSSYHVVDYHPENGEVRMKCTHQGYSDDSFWSRGQAWGLYGFAMCYRFTKDPAYLKQSEGIADFFLNLPNMPETSSPTGT</sequence>
<name>A0A414BM75_BACUN</name>
<feature type="binding site" evidence="4">
    <location>
        <position position="217"/>
    </location>
    <ligand>
        <name>substrate</name>
    </ligand>
</feature>
<dbReference type="SUPFAM" id="SSF48208">
    <property type="entry name" value="Six-hairpin glycosidases"/>
    <property type="match status" value="1"/>
</dbReference>
<evidence type="ECO:0000313" key="5">
    <source>
        <dbReference type="EMBL" id="RHC76274.1"/>
    </source>
</evidence>
<evidence type="ECO:0000256" key="2">
    <source>
        <dbReference type="ARBA" id="ARBA00038358"/>
    </source>
</evidence>
<feature type="active site" description="Nucleophile" evidence="3">
    <location>
        <position position="81"/>
    </location>
</feature>
<organism evidence="5 6">
    <name type="scientific">Bacteroides uniformis</name>
    <dbReference type="NCBI Taxonomy" id="820"/>
    <lineage>
        <taxon>Bacteria</taxon>
        <taxon>Pseudomonadati</taxon>
        <taxon>Bacteroidota</taxon>
        <taxon>Bacteroidia</taxon>
        <taxon>Bacteroidales</taxon>
        <taxon>Bacteroidaceae</taxon>
        <taxon>Bacteroides</taxon>
    </lineage>
</organism>
<dbReference type="Gene3D" id="1.50.10.10">
    <property type="match status" value="1"/>
</dbReference>
<proteinExistence type="inferred from homology"/>
<dbReference type="GO" id="GO:0000272">
    <property type="term" value="P:polysaccharide catabolic process"/>
    <property type="evidence" value="ECO:0007669"/>
    <property type="project" value="TreeGrafter"/>
</dbReference>
<feature type="binding site" evidence="4">
    <location>
        <position position="141"/>
    </location>
    <ligand>
        <name>substrate</name>
    </ligand>
</feature>
<gene>
    <name evidence="5" type="ORF">DW831_02315</name>
</gene>
<evidence type="ECO:0000256" key="1">
    <source>
        <dbReference type="ARBA" id="ARBA00022801"/>
    </source>
</evidence>
<accession>A0A414BM75</accession>
<dbReference type="Proteomes" id="UP000284514">
    <property type="component" value="Unassembled WGS sequence"/>
</dbReference>
<comment type="similarity">
    <text evidence="2">Belongs to the glycosyl hydrolase 88 family.</text>
</comment>
<dbReference type="GO" id="GO:0052757">
    <property type="term" value="F:chondroitin hydrolase activity"/>
    <property type="evidence" value="ECO:0007669"/>
    <property type="project" value="TreeGrafter"/>
</dbReference>
<dbReference type="InterPro" id="IPR012341">
    <property type="entry name" value="6hp_glycosidase-like_sf"/>
</dbReference>
<dbReference type="InterPro" id="IPR010905">
    <property type="entry name" value="Glyco_hydro_88"/>
</dbReference>
<feature type="active site" description="Proton donor" evidence="3">
    <location>
        <position position="141"/>
    </location>
</feature>
<dbReference type="Pfam" id="PF07470">
    <property type="entry name" value="Glyco_hydro_88"/>
    <property type="match status" value="1"/>
</dbReference>
<dbReference type="EMBL" id="QSIF01000002">
    <property type="protein sequence ID" value="RHC76274.1"/>
    <property type="molecule type" value="Genomic_DNA"/>
</dbReference>
<comment type="caution">
    <text evidence="5">The sequence shown here is derived from an EMBL/GenBank/DDBJ whole genome shotgun (WGS) entry which is preliminary data.</text>
</comment>
<keyword evidence="1" id="KW-0378">Hydrolase</keyword>
<evidence type="ECO:0008006" key="7">
    <source>
        <dbReference type="Google" id="ProtNLM"/>
    </source>
</evidence>
<feature type="binding site" evidence="4">
    <location>
        <position position="81"/>
    </location>
    <ligand>
        <name>substrate</name>
    </ligand>
</feature>
<dbReference type="PANTHER" id="PTHR36845">
    <property type="entry name" value="HYDROLASE, PUTATIVE (AFU_ORTHOLOGUE AFUA_7G05090)-RELATED"/>
    <property type="match status" value="1"/>
</dbReference>
<dbReference type="InterPro" id="IPR008928">
    <property type="entry name" value="6-hairpin_glycosidase_sf"/>
</dbReference>
<evidence type="ECO:0000256" key="4">
    <source>
        <dbReference type="PIRSR" id="PIRSR610905-2"/>
    </source>
</evidence>
<feature type="binding site" evidence="4">
    <location>
        <position position="213"/>
    </location>
    <ligand>
        <name>substrate</name>
    </ligand>
</feature>
<protein>
    <recommendedName>
        <fullName evidence="7">Glucuronyl hydrolase</fullName>
    </recommendedName>
</protein>
<reference evidence="5 6" key="1">
    <citation type="submission" date="2018-08" db="EMBL/GenBank/DDBJ databases">
        <title>A genome reference for cultivated species of the human gut microbiota.</title>
        <authorList>
            <person name="Zou Y."/>
            <person name="Xue W."/>
            <person name="Luo G."/>
        </authorList>
    </citation>
    <scope>NUCLEOTIDE SEQUENCE [LARGE SCALE GENOMIC DNA]</scope>
    <source>
        <strain evidence="5 6">AM34-25</strain>
    </source>
</reference>
<dbReference type="AlphaFoldDB" id="A0A414BM75"/>
<feature type="binding site" evidence="4">
    <location>
        <position position="201"/>
    </location>
    <ligand>
        <name>substrate</name>
    </ligand>
</feature>